<proteinExistence type="predicted"/>
<sequence>MILDKMKLTIHMVSSLDGIIAKKDNSISWFETSSNYEKGISGQDPEEFLKTIDCYIMGSRTYEHALELSKSYGWAYGDKPTIVITTRNLPNERQNIEFYSGDLNQLVSERLKPNYRNVWLVGGAMLAKDFIRLKLTDEIRISVLPIILGAGTLFFDHIGQEQTLHLKDVTAYKNGMIELWYEIEKE</sequence>
<dbReference type="EMBL" id="SZVO01000017">
    <property type="protein sequence ID" value="TKT87963.1"/>
    <property type="molecule type" value="Genomic_DNA"/>
</dbReference>
<accession>A0A4V6BJA4</accession>
<dbReference type="PANTHER" id="PTHR38011">
    <property type="entry name" value="DIHYDROFOLATE REDUCTASE FAMILY PROTEIN (AFU_ORTHOLOGUE AFUA_8G06820)"/>
    <property type="match status" value="1"/>
</dbReference>
<dbReference type="SUPFAM" id="SSF53597">
    <property type="entry name" value="Dihydrofolate reductase-like"/>
    <property type="match status" value="1"/>
</dbReference>
<feature type="domain" description="Bacterial bifunctional deaminase-reductase C-terminal" evidence="1">
    <location>
        <begin position="77"/>
        <end position="176"/>
    </location>
</feature>
<keyword evidence="3" id="KW-1185">Reference proteome</keyword>
<protein>
    <submittedName>
        <fullName evidence="2">Dihydrofolate reductase</fullName>
    </submittedName>
</protein>
<dbReference type="Gene3D" id="3.40.430.10">
    <property type="entry name" value="Dihydrofolate Reductase, subunit A"/>
    <property type="match status" value="1"/>
</dbReference>
<dbReference type="GO" id="GO:0008703">
    <property type="term" value="F:5-amino-6-(5-phosphoribosylamino)uracil reductase activity"/>
    <property type="evidence" value="ECO:0007669"/>
    <property type="project" value="InterPro"/>
</dbReference>
<reference evidence="2 3" key="1">
    <citation type="submission" date="2019-05" db="EMBL/GenBank/DDBJ databases">
        <title>Dyadobacter AR-3-8 sp. nov., isolated from arctic soil.</title>
        <authorList>
            <person name="Chaudhary D.K."/>
        </authorList>
    </citation>
    <scope>NUCLEOTIDE SEQUENCE [LARGE SCALE GENOMIC DNA]</scope>
    <source>
        <strain evidence="2 3">AR-3-8</strain>
    </source>
</reference>
<dbReference type="PANTHER" id="PTHR38011:SF11">
    <property type="entry name" value="2,5-DIAMINO-6-RIBOSYLAMINO-4(3H)-PYRIMIDINONE 5'-PHOSPHATE REDUCTASE"/>
    <property type="match status" value="1"/>
</dbReference>
<dbReference type="OrthoDB" id="195113at2"/>
<dbReference type="AlphaFoldDB" id="A0A4V6BJA4"/>
<name>A0A4V6BJA4_9BACT</name>
<organism evidence="2 3">
    <name type="scientific">Dyadobacter frigoris</name>
    <dbReference type="NCBI Taxonomy" id="2576211"/>
    <lineage>
        <taxon>Bacteria</taxon>
        <taxon>Pseudomonadati</taxon>
        <taxon>Bacteroidota</taxon>
        <taxon>Cytophagia</taxon>
        <taxon>Cytophagales</taxon>
        <taxon>Spirosomataceae</taxon>
        <taxon>Dyadobacter</taxon>
    </lineage>
</organism>
<evidence type="ECO:0000313" key="2">
    <source>
        <dbReference type="EMBL" id="TKT87963.1"/>
    </source>
</evidence>
<evidence type="ECO:0000313" key="3">
    <source>
        <dbReference type="Proteomes" id="UP000304900"/>
    </source>
</evidence>
<dbReference type="GO" id="GO:0009231">
    <property type="term" value="P:riboflavin biosynthetic process"/>
    <property type="evidence" value="ECO:0007669"/>
    <property type="project" value="InterPro"/>
</dbReference>
<evidence type="ECO:0000259" key="1">
    <source>
        <dbReference type="Pfam" id="PF01872"/>
    </source>
</evidence>
<dbReference type="Pfam" id="PF01872">
    <property type="entry name" value="RibD_C"/>
    <property type="match status" value="1"/>
</dbReference>
<dbReference type="Proteomes" id="UP000304900">
    <property type="component" value="Unassembled WGS sequence"/>
</dbReference>
<dbReference type="InterPro" id="IPR002734">
    <property type="entry name" value="RibDG_C"/>
</dbReference>
<dbReference type="InterPro" id="IPR050765">
    <property type="entry name" value="Riboflavin_Biosynth_HTPR"/>
</dbReference>
<gene>
    <name evidence="2" type="ORF">FDK13_28070</name>
</gene>
<comment type="caution">
    <text evidence="2">The sequence shown here is derived from an EMBL/GenBank/DDBJ whole genome shotgun (WGS) entry which is preliminary data.</text>
</comment>
<dbReference type="InterPro" id="IPR024072">
    <property type="entry name" value="DHFR-like_dom_sf"/>
</dbReference>